<dbReference type="SUPFAM" id="SSF46785">
    <property type="entry name" value="Winged helix' DNA-binding domain"/>
    <property type="match status" value="1"/>
</dbReference>
<accession>A9WTB6</accession>
<dbReference type="Gene3D" id="1.10.10.10">
    <property type="entry name" value="Winged helix-like DNA-binding domain superfamily/Winged helix DNA-binding domain"/>
    <property type="match status" value="1"/>
</dbReference>
<dbReference type="STRING" id="288705.RSal33209_2323"/>
<dbReference type="InterPro" id="IPR008920">
    <property type="entry name" value="TF_FadR/GntR_C"/>
</dbReference>
<evidence type="ECO:0000313" key="5">
    <source>
        <dbReference type="EMBL" id="ABY24054.1"/>
    </source>
</evidence>
<keyword evidence="2" id="KW-0238">DNA-binding</keyword>
<gene>
    <name evidence="5" type="ordered locus">RSal33209_2323</name>
</gene>
<dbReference type="PANTHER" id="PTHR43537">
    <property type="entry name" value="TRANSCRIPTIONAL REGULATOR, GNTR FAMILY"/>
    <property type="match status" value="1"/>
</dbReference>
<dbReference type="AlphaFoldDB" id="A9WTB6"/>
<keyword evidence="3" id="KW-0804">Transcription</keyword>
<sequence>MLCTAKTAARSMNDDDQERSVMNKVSFSPAVPIRTYERVVEQIEQAILAGQISAGENLPSERELMVQFSVSRPTIREALRVLQSSGMIRSMPGNRGGPRVLPVDANMLGHSFTKLARIASLSLGELVQFRLILESAACRLAAALRTAEQLTTMRQAVAQMAAEETHGSEEFNQADLQFHSSIWAASHNSLLAVCGQAVAASILNLMNDRLNNADDVGSTMRQAVAKDHAIFNAVEAQDSALAARLSHEAISTHFAGYLSEEERRGISALVS</sequence>
<dbReference type="GO" id="GO:0003677">
    <property type="term" value="F:DNA binding"/>
    <property type="evidence" value="ECO:0007669"/>
    <property type="project" value="UniProtKB-KW"/>
</dbReference>
<organism evidence="5 6">
    <name type="scientific">Renibacterium salmoninarum (strain ATCC 33209 / DSM 20767 / JCM 11484 / NBRC 15589 / NCIMB 2235)</name>
    <dbReference type="NCBI Taxonomy" id="288705"/>
    <lineage>
        <taxon>Bacteria</taxon>
        <taxon>Bacillati</taxon>
        <taxon>Actinomycetota</taxon>
        <taxon>Actinomycetes</taxon>
        <taxon>Micrococcales</taxon>
        <taxon>Micrococcaceae</taxon>
        <taxon>Renibacterium</taxon>
    </lineage>
</organism>
<dbReference type="PRINTS" id="PR00035">
    <property type="entry name" value="HTHGNTR"/>
</dbReference>
<dbReference type="SMART" id="SM00345">
    <property type="entry name" value="HTH_GNTR"/>
    <property type="match status" value="1"/>
</dbReference>
<feature type="domain" description="HTH gntR-type" evidence="4">
    <location>
        <begin position="33"/>
        <end position="103"/>
    </location>
</feature>
<dbReference type="Pfam" id="PF07729">
    <property type="entry name" value="FCD"/>
    <property type="match status" value="1"/>
</dbReference>
<protein>
    <submittedName>
        <fullName evidence="5">Transcriptional regulator, GntR family</fullName>
    </submittedName>
</protein>
<name>A9WTB6_RENSM</name>
<dbReference type="InterPro" id="IPR036390">
    <property type="entry name" value="WH_DNA-bd_sf"/>
</dbReference>
<dbReference type="KEGG" id="rsa:RSal33209_2323"/>
<dbReference type="InterPro" id="IPR011711">
    <property type="entry name" value="GntR_C"/>
</dbReference>
<evidence type="ECO:0000256" key="3">
    <source>
        <dbReference type="ARBA" id="ARBA00023163"/>
    </source>
</evidence>
<dbReference type="Gene3D" id="1.20.120.530">
    <property type="entry name" value="GntR ligand-binding domain-like"/>
    <property type="match status" value="1"/>
</dbReference>
<dbReference type="SMART" id="SM00895">
    <property type="entry name" value="FCD"/>
    <property type="match status" value="1"/>
</dbReference>
<evidence type="ECO:0000313" key="6">
    <source>
        <dbReference type="Proteomes" id="UP000002007"/>
    </source>
</evidence>
<keyword evidence="1" id="KW-0805">Transcription regulation</keyword>
<dbReference type="InterPro" id="IPR036388">
    <property type="entry name" value="WH-like_DNA-bd_sf"/>
</dbReference>
<proteinExistence type="predicted"/>
<dbReference type="EMBL" id="CP000910">
    <property type="protein sequence ID" value="ABY24054.1"/>
    <property type="molecule type" value="Genomic_DNA"/>
</dbReference>
<reference evidence="6" key="1">
    <citation type="journal article" date="2008" name="J. Bacteriol.">
        <title>Genome sequence of the fish pathogen Renibacterium salmoninarum suggests reductive evolution away from an environmental Arthrobacter ancestor.</title>
        <authorList>
            <person name="Wiens G.D."/>
            <person name="Rockey D.D."/>
            <person name="Wu Z."/>
            <person name="Chang J."/>
            <person name="Levy R."/>
            <person name="Crane S."/>
            <person name="Chen D.S."/>
            <person name="Capri G.R."/>
            <person name="Burnett J.R."/>
            <person name="Sudheesh P.S."/>
            <person name="Schipma M.J."/>
            <person name="Burd H."/>
            <person name="Bhattacharyya A."/>
            <person name="Rhodes L.D."/>
            <person name="Kaul R."/>
            <person name="Strom M.S."/>
        </authorList>
    </citation>
    <scope>NUCLEOTIDE SEQUENCE [LARGE SCALE GENOMIC DNA]</scope>
    <source>
        <strain evidence="6">ATCC 33209 / DSM 20767 / JCM 11484 / NBRC 15589 / NCIMB 2235</strain>
    </source>
</reference>
<keyword evidence="6" id="KW-1185">Reference proteome</keyword>
<evidence type="ECO:0000259" key="4">
    <source>
        <dbReference type="PROSITE" id="PS50949"/>
    </source>
</evidence>
<dbReference type="CDD" id="cd07377">
    <property type="entry name" value="WHTH_GntR"/>
    <property type="match status" value="1"/>
</dbReference>
<dbReference type="Proteomes" id="UP000002007">
    <property type="component" value="Chromosome"/>
</dbReference>
<dbReference type="GO" id="GO:0003700">
    <property type="term" value="F:DNA-binding transcription factor activity"/>
    <property type="evidence" value="ECO:0007669"/>
    <property type="project" value="InterPro"/>
</dbReference>
<dbReference type="HOGENOM" id="CLU_017584_9_0_11"/>
<dbReference type="Pfam" id="PF00392">
    <property type="entry name" value="GntR"/>
    <property type="match status" value="1"/>
</dbReference>
<evidence type="ECO:0000256" key="1">
    <source>
        <dbReference type="ARBA" id="ARBA00023015"/>
    </source>
</evidence>
<evidence type="ECO:0000256" key="2">
    <source>
        <dbReference type="ARBA" id="ARBA00023125"/>
    </source>
</evidence>
<dbReference type="eggNOG" id="COG2186">
    <property type="taxonomic scope" value="Bacteria"/>
</dbReference>
<dbReference type="InterPro" id="IPR000524">
    <property type="entry name" value="Tscrpt_reg_HTH_GntR"/>
</dbReference>
<dbReference type="SUPFAM" id="SSF48008">
    <property type="entry name" value="GntR ligand-binding domain-like"/>
    <property type="match status" value="1"/>
</dbReference>
<dbReference type="PROSITE" id="PS50949">
    <property type="entry name" value="HTH_GNTR"/>
    <property type="match status" value="1"/>
</dbReference>
<dbReference type="PANTHER" id="PTHR43537:SF5">
    <property type="entry name" value="UXU OPERON TRANSCRIPTIONAL REGULATOR"/>
    <property type="match status" value="1"/>
</dbReference>